<keyword evidence="2" id="KW-1185">Reference proteome</keyword>
<evidence type="ECO:0000313" key="1">
    <source>
        <dbReference type="EMBL" id="MBT1705895.1"/>
    </source>
</evidence>
<gene>
    <name evidence="1" type="ORF">KK060_21570</name>
</gene>
<organism evidence="1 2">
    <name type="scientific">Chryseosolibacter indicus</name>
    <dbReference type="NCBI Taxonomy" id="2782351"/>
    <lineage>
        <taxon>Bacteria</taxon>
        <taxon>Pseudomonadati</taxon>
        <taxon>Bacteroidota</taxon>
        <taxon>Cytophagia</taxon>
        <taxon>Cytophagales</taxon>
        <taxon>Chryseotaleaceae</taxon>
        <taxon>Chryseosolibacter</taxon>
    </lineage>
</organism>
<sequence>MKNNITLNLNHPNKTRTEYFLNKVDEKLEPVLFNWRILKKADSIIEGYKFTTNEQSLHITVIFASSYDDANQIAEANAFPVLPHAAWSLNGDVLYLVESKDEDKVKDILSLFAGEE</sequence>
<protein>
    <recommendedName>
        <fullName evidence="3">DUF5655 domain-containing protein</fullName>
    </recommendedName>
</protein>
<name>A0ABS5VWV0_9BACT</name>
<reference evidence="1 2" key="1">
    <citation type="submission" date="2021-05" db="EMBL/GenBank/DDBJ databases">
        <title>A Polyphasic approach of four new species of the genus Ohtaekwangia: Ohtaekwangia histidinii sp. nov., Ohtaekwangia cretensis sp. nov., Ohtaekwangia indiensis sp. nov., Ohtaekwangia reichenbachii sp. nov. from diverse environment.</title>
        <authorList>
            <person name="Octaviana S."/>
        </authorList>
    </citation>
    <scope>NUCLEOTIDE SEQUENCE [LARGE SCALE GENOMIC DNA]</scope>
    <source>
        <strain evidence="1 2">PWU20</strain>
    </source>
</reference>
<accession>A0ABS5VWV0</accession>
<evidence type="ECO:0000313" key="2">
    <source>
        <dbReference type="Proteomes" id="UP000772618"/>
    </source>
</evidence>
<evidence type="ECO:0008006" key="3">
    <source>
        <dbReference type="Google" id="ProtNLM"/>
    </source>
</evidence>
<comment type="caution">
    <text evidence="1">The sequence shown here is derived from an EMBL/GenBank/DDBJ whole genome shotgun (WGS) entry which is preliminary data.</text>
</comment>
<dbReference type="Proteomes" id="UP000772618">
    <property type="component" value="Unassembled WGS sequence"/>
</dbReference>
<dbReference type="EMBL" id="JAHESD010000072">
    <property type="protein sequence ID" value="MBT1705895.1"/>
    <property type="molecule type" value="Genomic_DNA"/>
</dbReference>
<proteinExistence type="predicted"/>